<evidence type="ECO:0000313" key="5">
    <source>
        <dbReference type="Proteomes" id="UP001217089"/>
    </source>
</evidence>
<evidence type="ECO:0000256" key="1">
    <source>
        <dbReference type="ARBA" id="ARBA00007831"/>
    </source>
</evidence>
<sequence>MNVSWKEDLQGDTGGDFGKMMVSLCTGAREENWDIDYDKAKEDAAKLQEAGVGTLGTEEAEINRILCLRSRPQLLQTLYDYEELTGQSFEEALDSETSGGLHDGFMSIVKFTRNPPRYFAERIRQYCSGAGTDDDGLIRIIVSRSEVDMEEILEEYLKLTDGEKTLGNTIDEECSGDYRKMLQCLISPH</sequence>
<dbReference type="PROSITE" id="PS51897">
    <property type="entry name" value="ANNEXIN_2"/>
    <property type="match status" value="2"/>
</dbReference>
<evidence type="ECO:0000256" key="3">
    <source>
        <dbReference type="ARBA" id="ARBA00023216"/>
    </source>
</evidence>
<dbReference type="PANTHER" id="PTHR10502">
    <property type="entry name" value="ANNEXIN"/>
    <property type="match status" value="1"/>
</dbReference>
<dbReference type="SUPFAM" id="SSF47874">
    <property type="entry name" value="Annexin"/>
    <property type="match status" value="1"/>
</dbReference>
<evidence type="ECO:0000256" key="2">
    <source>
        <dbReference type="ARBA" id="ARBA00022737"/>
    </source>
</evidence>
<dbReference type="Gene3D" id="1.10.220.10">
    <property type="entry name" value="Annexin"/>
    <property type="match status" value="2"/>
</dbReference>
<dbReference type="PANTHER" id="PTHR10502:SF233">
    <property type="entry name" value="ANNEXIN B9"/>
    <property type="match status" value="1"/>
</dbReference>
<gene>
    <name evidence="4" type="ORF">KUTeg_017110</name>
</gene>
<dbReference type="Pfam" id="PF00191">
    <property type="entry name" value="Annexin"/>
    <property type="match status" value="2"/>
</dbReference>
<dbReference type="InterPro" id="IPR037104">
    <property type="entry name" value="Annexin_sf"/>
</dbReference>
<comment type="caution">
    <text evidence="4">The sequence shown here is derived from an EMBL/GenBank/DDBJ whole genome shotgun (WGS) entry which is preliminary data.</text>
</comment>
<evidence type="ECO:0000313" key="4">
    <source>
        <dbReference type="EMBL" id="KAJ8306565.1"/>
    </source>
</evidence>
<dbReference type="Proteomes" id="UP001217089">
    <property type="component" value="Unassembled WGS sequence"/>
</dbReference>
<dbReference type="PRINTS" id="PR00196">
    <property type="entry name" value="ANNEXIN"/>
</dbReference>
<keyword evidence="2" id="KW-0677">Repeat</keyword>
<evidence type="ECO:0008006" key="6">
    <source>
        <dbReference type="Google" id="ProtNLM"/>
    </source>
</evidence>
<organism evidence="4 5">
    <name type="scientific">Tegillarca granosa</name>
    <name type="common">Malaysian cockle</name>
    <name type="synonym">Anadara granosa</name>
    <dbReference type="NCBI Taxonomy" id="220873"/>
    <lineage>
        <taxon>Eukaryota</taxon>
        <taxon>Metazoa</taxon>
        <taxon>Spiralia</taxon>
        <taxon>Lophotrochozoa</taxon>
        <taxon>Mollusca</taxon>
        <taxon>Bivalvia</taxon>
        <taxon>Autobranchia</taxon>
        <taxon>Pteriomorphia</taxon>
        <taxon>Arcoida</taxon>
        <taxon>Arcoidea</taxon>
        <taxon>Arcidae</taxon>
        <taxon>Tegillarca</taxon>
    </lineage>
</organism>
<reference evidence="4 5" key="1">
    <citation type="submission" date="2022-12" db="EMBL/GenBank/DDBJ databases">
        <title>Chromosome-level genome of Tegillarca granosa.</title>
        <authorList>
            <person name="Kim J."/>
        </authorList>
    </citation>
    <scope>NUCLEOTIDE SEQUENCE [LARGE SCALE GENOMIC DNA]</scope>
    <source>
        <strain evidence="4">Teg-2019</strain>
        <tissue evidence="4">Adductor muscle</tissue>
    </source>
</reference>
<keyword evidence="5" id="KW-1185">Reference proteome</keyword>
<accession>A0ABQ9ESI2</accession>
<dbReference type="InterPro" id="IPR018502">
    <property type="entry name" value="Annexin_repeat"/>
</dbReference>
<protein>
    <recommendedName>
        <fullName evidence="6">Annexin</fullName>
    </recommendedName>
</protein>
<dbReference type="InterPro" id="IPR001464">
    <property type="entry name" value="Annexin"/>
</dbReference>
<proteinExistence type="inferred from homology"/>
<comment type="similarity">
    <text evidence="1">Belongs to the annexin family.</text>
</comment>
<name>A0ABQ9ESI2_TEGGR</name>
<dbReference type="SMART" id="SM00335">
    <property type="entry name" value="ANX"/>
    <property type="match status" value="2"/>
</dbReference>
<dbReference type="EMBL" id="JARBDR010000813">
    <property type="protein sequence ID" value="KAJ8306565.1"/>
    <property type="molecule type" value="Genomic_DNA"/>
</dbReference>
<keyword evidence="3" id="KW-0041">Annexin</keyword>